<name>A0A147HZ04_9SPHN</name>
<feature type="chain" id="PRO_5007548026" description="Lipoprotein" evidence="1">
    <location>
        <begin position="24"/>
        <end position="107"/>
    </location>
</feature>
<proteinExistence type="predicted"/>
<dbReference type="RefSeq" id="WP_058733247.1">
    <property type="nucleotide sequence ID" value="NZ_LDTD01000056.1"/>
</dbReference>
<accession>A0A147HZ04</accession>
<evidence type="ECO:0000256" key="1">
    <source>
        <dbReference type="SAM" id="SignalP"/>
    </source>
</evidence>
<gene>
    <name evidence="2" type="ORF">NS319_08545</name>
</gene>
<evidence type="ECO:0000313" key="3">
    <source>
        <dbReference type="Proteomes" id="UP000072867"/>
    </source>
</evidence>
<feature type="signal peptide" evidence="1">
    <location>
        <begin position="1"/>
        <end position="23"/>
    </location>
</feature>
<reference evidence="2 3" key="1">
    <citation type="journal article" date="2016" name="Front. Microbiol.">
        <title>Genomic Resource of Rice Seed Associated Bacteria.</title>
        <authorList>
            <person name="Midha S."/>
            <person name="Bansal K."/>
            <person name="Sharma S."/>
            <person name="Kumar N."/>
            <person name="Patil P.P."/>
            <person name="Chaudhry V."/>
            <person name="Patil P.B."/>
        </authorList>
    </citation>
    <scope>NUCLEOTIDE SEQUENCE [LARGE SCALE GENOMIC DNA]</scope>
    <source>
        <strain evidence="2 3">NS319</strain>
    </source>
</reference>
<comment type="caution">
    <text evidence="2">The sequence shown here is derived from an EMBL/GenBank/DDBJ whole genome shotgun (WGS) entry which is preliminary data.</text>
</comment>
<dbReference type="EMBL" id="LDTD01000056">
    <property type="protein sequence ID" value="KTT70179.1"/>
    <property type="molecule type" value="Genomic_DNA"/>
</dbReference>
<evidence type="ECO:0000313" key="2">
    <source>
        <dbReference type="EMBL" id="KTT70179.1"/>
    </source>
</evidence>
<dbReference type="PATRIC" id="fig|33051.3.peg.2845"/>
<dbReference type="AlphaFoldDB" id="A0A147HZ04"/>
<keyword evidence="1" id="KW-0732">Signal</keyword>
<dbReference type="Proteomes" id="UP000072867">
    <property type="component" value="Unassembled WGS sequence"/>
</dbReference>
<protein>
    <recommendedName>
        <fullName evidence="4">Lipoprotein</fullName>
    </recommendedName>
</protein>
<sequence>MIDHKSILAMTAVAAFFSLFAGAPNAVGIAAFVGTVLAATAGCYLTEKQNQENRHLVAEMAKLEQRTEVEKGVAVAVQAQGELATWNYGQLVRRLQGDGYIILSDAT</sequence>
<evidence type="ECO:0008006" key="4">
    <source>
        <dbReference type="Google" id="ProtNLM"/>
    </source>
</evidence>
<organism evidence="2 3">
    <name type="scientific">Sphingomonas sanguinis</name>
    <dbReference type="NCBI Taxonomy" id="33051"/>
    <lineage>
        <taxon>Bacteria</taxon>
        <taxon>Pseudomonadati</taxon>
        <taxon>Pseudomonadota</taxon>
        <taxon>Alphaproteobacteria</taxon>
        <taxon>Sphingomonadales</taxon>
        <taxon>Sphingomonadaceae</taxon>
        <taxon>Sphingomonas</taxon>
    </lineage>
</organism>